<keyword evidence="2 5" id="KW-0812">Transmembrane</keyword>
<comment type="subcellular location">
    <subcellularLocation>
        <location evidence="1">Endomembrane system</location>
        <topology evidence="1">Multi-pass membrane protein</topology>
    </subcellularLocation>
</comment>
<keyword evidence="3 5" id="KW-1133">Transmembrane helix</keyword>
<dbReference type="AlphaFoldDB" id="A0A7I7SYW6"/>
<dbReference type="InterPro" id="IPR007318">
    <property type="entry name" value="Phopholipid_MeTrfase"/>
</dbReference>
<dbReference type="Proteomes" id="UP000466445">
    <property type="component" value="Chromosome"/>
</dbReference>
<dbReference type="KEGG" id="msar:MSAR_46370"/>
<dbReference type="GO" id="GO:0012505">
    <property type="term" value="C:endomembrane system"/>
    <property type="evidence" value="ECO:0007669"/>
    <property type="project" value="UniProtKB-SubCell"/>
</dbReference>
<feature type="transmembrane region" description="Helical" evidence="5">
    <location>
        <begin position="42"/>
        <end position="64"/>
    </location>
</feature>
<evidence type="ECO:0000256" key="2">
    <source>
        <dbReference type="ARBA" id="ARBA00022692"/>
    </source>
</evidence>
<feature type="transmembrane region" description="Helical" evidence="5">
    <location>
        <begin position="76"/>
        <end position="99"/>
    </location>
</feature>
<sequence>MATIALILFAVFAAVGFGWRSWEQHRRTGSTGFKGISGQLGSVEWLAGVGFVVALIGAVVAPALQLAGVIAALPILIAWWIQLTGIVFAVAGTATMVWAQLDMGDSWRIGVDDGETTTLVRTGLFGRVRNPVFTAMLLFGAGLVLITPNILALIAFALLAGTIELQVRVVEEPYLLRVHGRAYRDYAATVGRFIPGVGRRIAH</sequence>
<keyword evidence="7" id="KW-1185">Reference proteome</keyword>
<evidence type="ECO:0000256" key="5">
    <source>
        <dbReference type="SAM" id="Phobius"/>
    </source>
</evidence>
<proteinExistence type="predicted"/>
<evidence type="ECO:0000256" key="4">
    <source>
        <dbReference type="ARBA" id="ARBA00023136"/>
    </source>
</evidence>
<dbReference type="Pfam" id="PF04191">
    <property type="entry name" value="PEMT"/>
    <property type="match status" value="1"/>
</dbReference>
<accession>A0A7I7SYW6</accession>
<evidence type="ECO:0000313" key="6">
    <source>
        <dbReference type="EMBL" id="BBY61501.1"/>
    </source>
</evidence>
<gene>
    <name evidence="6" type="ORF">MSAR_46370</name>
</gene>
<evidence type="ECO:0008006" key="8">
    <source>
        <dbReference type="Google" id="ProtNLM"/>
    </source>
</evidence>
<dbReference type="RefSeq" id="WP_163700845.1">
    <property type="nucleotide sequence ID" value="NZ_AP022595.1"/>
</dbReference>
<evidence type="ECO:0000256" key="3">
    <source>
        <dbReference type="ARBA" id="ARBA00022989"/>
    </source>
</evidence>
<name>A0A7I7SYW6_9MYCO</name>
<organism evidence="6 7">
    <name type="scientific">Mycolicibacterium sarraceniae</name>
    <dbReference type="NCBI Taxonomy" id="1534348"/>
    <lineage>
        <taxon>Bacteria</taxon>
        <taxon>Bacillati</taxon>
        <taxon>Actinomycetota</taxon>
        <taxon>Actinomycetes</taxon>
        <taxon>Mycobacteriales</taxon>
        <taxon>Mycobacteriaceae</taxon>
        <taxon>Mycolicibacterium</taxon>
    </lineage>
</organism>
<dbReference type="GO" id="GO:0016740">
    <property type="term" value="F:transferase activity"/>
    <property type="evidence" value="ECO:0007669"/>
    <property type="project" value="UniProtKB-ARBA"/>
</dbReference>
<evidence type="ECO:0000256" key="1">
    <source>
        <dbReference type="ARBA" id="ARBA00004127"/>
    </source>
</evidence>
<feature type="transmembrane region" description="Helical" evidence="5">
    <location>
        <begin position="132"/>
        <end position="159"/>
    </location>
</feature>
<dbReference type="Gene3D" id="1.20.120.1630">
    <property type="match status" value="1"/>
</dbReference>
<evidence type="ECO:0000313" key="7">
    <source>
        <dbReference type="Proteomes" id="UP000466445"/>
    </source>
</evidence>
<dbReference type="PANTHER" id="PTHR12714">
    <property type="entry name" value="PROTEIN-S ISOPRENYLCYSTEINE O-METHYLTRANSFERASE"/>
    <property type="match status" value="1"/>
</dbReference>
<keyword evidence="4 5" id="KW-0472">Membrane</keyword>
<dbReference type="EMBL" id="AP022595">
    <property type="protein sequence ID" value="BBY61501.1"/>
    <property type="molecule type" value="Genomic_DNA"/>
</dbReference>
<dbReference type="PANTHER" id="PTHR12714:SF9">
    <property type="entry name" value="PROTEIN-S-ISOPRENYLCYSTEINE O-METHYLTRANSFERASE"/>
    <property type="match status" value="1"/>
</dbReference>
<reference evidence="6 7" key="1">
    <citation type="journal article" date="2019" name="Emerg. Microbes Infect.">
        <title>Comprehensive subspecies identification of 175 nontuberculous mycobacteria species based on 7547 genomic profiles.</title>
        <authorList>
            <person name="Matsumoto Y."/>
            <person name="Kinjo T."/>
            <person name="Motooka D."/>
            <person name="Nabeya D."/>
            <person name="Jung N."/>
            <person name="Uechi K."/>
            <person name="Horii T."/>
            <person name="Iida T."/>
            <person name="Fujita J."/>
            <person name="Nakamura S."/>
        </authorList>
    </citation>
    <scope>NUCLEOTIDE SEQUENCE [LARGE SCALE GENOMIC DNA]</scope>
    <source>
        <strain evidence="6 7">JCM 30395</strain>
    </source>
</reference>
<protein>
    <recommendedName>
        <fullName evidence="8">Isoprenylcysteine carboxyl methyltransferase</fullName>
    </recommendedName>
</protein>